<sequence>MASLPLHSKFSPLFNRGFQLQPPPNAGHPLCLTSSHLHPTIQASGRGVSTEHSTSRQPRQHVFGPWSSTTSPPFKDQPSSHFGEEKRRVPTGSNPLHNR</sequence>
<dbReference type="EMBL" id="JBBPBN010000047">
    <property type="protein sequence ID" value="KAK8994986.1"/>
    <property type="molecule type" value="Genomic_DNA"/>
</dbReference>
<reference evidence="2 3" key="1">
    <citation type="journal article" date="2024" name="G3 (Bethesda)">
        <title>Genome assembly of Hibiscus sabdariffa L. provides insights into metabolisms of medicinal natural products.</title>
        <authorList>
            <person name="Kim T."/>
        </authorList>
    </citation>
    <scope>NUCLEOTIDE SEQUENCE [LARGE SCALE GENOMIC DNA]</scope>
    <source>
        <strain evidence="2">TK-2024</strain>
        <tissue evidence="2">Old leaves</tissue>
    </source>
</reference>
<feature type="region of interest" description="Disordered" evidence="1">
    <location>
        <begin position="13"/>
        <end position="99"/>
    </location>
</feature>
<evidence type="ECO:0000256" key="1">
    <source>
        <dbReference type="SAM" id="MobiDB-lite"/>
    </source>
</evidence>
<proteinExistence type="predicted"/>
<feature type="compositionally biased region" description="Polar residues" evidence="1">
    <location>
        <begin position="66"/>
        <end position="80"/>
    </location>
</feature>
<accession>A0ABR2Q2R3</accession>
<name>A0ABR2Q2R3_9ROSI</name>
<keyword evidence="3" id="KW-1185">Reference proteome</keyword>
<gene>
    <name evidence="2" type="ORF">V6N11_046051</name>
</gene>
<organism evidence="2 3">
    <name type="scientific">Hibiscus sabdariffa</name>
    <name type="common">roselle</name>
    <dbReference type="NCBI Taxonomy" id="183260"/>
    <lineage>
        <taxon>Eukaryota</taxon>
        <taxon>Viridiplantae</taxon>
        <taxon>Streptophyta</taxon>
        <taxon>Embryophyta</taxon>
        <taxon>Tracheophyta</taxon>
        <taxon>Spermatophyta</taxon>
        <taxon>Magnoliopsida</taxon>
        <taxon>eudicotyledons</taxon>
        <taxon>Gunneridae</taxon>
        <taxon>Pentapetalae</taxon>
        <taxon>rosids</taxon>
        <taxon>malvids</taxon>
        <taxon>Malvales</taxon>
        <taxon>Malvaceae</taxon>
        <taxon>Malvoideae</taxon>
        <taxon>Hibiscus</taxon>
    </lineage>
</organism>
<comment type="caution">
    <text evidence="2">The sequence shown here is derived from an EMBL/GenBank/DDBJ whole genome shotgun (WGS) entry which is preliminary data.</text>
</comment>
<protein>
    <submittedName>
        <fullName evidence="2">Uncharacterized protein</fullName>
    </submittedName>
</protein>
<dbReference type="Proteomes" id="UP001396334">
    <property type="component" value="Unassembled WGS sequence"/>
</dbReference>
<feature type="compositionally biased region" description="Polar residues" evidence="1">
    <location>
        <begin position="32"/>
        <end position="43"/>
    </location>
</feature>
<evidence type="ECO:0000313" key="3">
    <source>
        <dbReference type="Proteomes" id="UP001396334"/>
    </source>
</evidence>
<evidence type="ECO:0000313" key="2">
    <source>
        <dbReference type="EMBL" id="KAK8994986.1"/>
    </source>
</evidence>